<sequence length="66" mass="7473">MSAIQLLAQLGADAQKRSEAKTIFSEKIDNELPENRKQWCLMVPEKDDEEETDTPAPSDSDKVIMH</sequence>
<organism evidence="2 3">
    <name type="scientific">Salinimonas profundi</name>
    <dbReference type="NCBI Taxonomy" id="2729140"/>
    <lineage>
        <taxon>Bacteria</taxon>
        <taxon>Pseudomonadati</taxon>
        <taxon>Pseudomonadota</taxon>
        <taxon>Gammaproteobacteria</taxon>
        <taxon>Alteromonadales</taxon>
        <taxon>Alteromonadaceae</taxon>
        <taxon>Alteromonas/Salinimonas group</taxon>
        <taxon>Salinimonas</taxon>
    </lineage>
</organism>
<evidence type="ECO:0000313" key="3">
    <source>
        <dbReference type="Proteomes" id="UP000624419"/>
    </source>
</evidence>
<protein>
    <submittedName>
        <fullName evidence="2">Uncharacterized protein</fullName>
    </submittedName>
</protein>
<dbReference type="Proteomes" id="UP000624419">
    <property type="component" value="Unassembled WGS sequence"/>
</dbReference>
<accession>A0ABR8LJ76</accession>
<evidence type="ECO:0000313" key="2">
    <source>
        <dbReference type="EMBL" id="MBD3585141.1"/>
    </source>
</evidence>
<keyword evidence="3" id="KW-1185">Reference proteome</keyword>
<dbReference type="EMBL" id="JABBXD010000002">
    <property type="protein sequence ID" value="MBD3585141.1"/>
    <property type="molecule type" value="Genomic_DNA"/>
</dbReference>
<comment type="caution">
    <text evidence="2">The sequence shown here is derived from an EMBL/GenBank/DDBJ whole genome shotgun (WGS) entry which is preliminary data.</text>
</comment>
<proteinExistence type="predicted"/>
<dbReference type="RefSeq" id="WP_191022917.1">
    <property type="nucleotide sequence ID" value="NZ_JABBXD010000002.1"/>
</dbReference>
<feature type="region of interest" description="Disordered" evidence="1">
    <location>
        <begin position="43"/>
        <end position="66"/>
    </location>
</feature>
<evidence type="ECO:0000256" key="1">
    <source>
        <dbReference type="SAM" id="MobiDB-lite"/>
    </source>
</evidence>
<reference evidence="2 3" key="1">
    <citation type="submission" date="2020-04" db="EMBL/GenBank/DDBJ databases">
        <title>Salinimonas sp. HHU 13199.</title>
        <authorList>
            <person name="Cui X."/>
            <person name="Zhang D."/>
        </authorList>
    </citation>
    <scope>NUCLEOTIDE SEQUENCE [LARGE SCALE GENOMIC DNA]</scope>
    <source>
        <strain evidence="2 3">HHU 13199</strain>
    </source>
</reference>
<gene>
    <name evidence="2" type="ORF">HHX48_05280</name>
</gene>
<name>A0ABR8LJ76_9ALTE</name>